<dbReference type="RefSeq" id="WP_023268299.1">
    <property type="nucleotide sequence ID" value="NZ_AP025014.1"/>
</dbReference>
<dbReference type="Proteomes" id="UP001152518">
    <property type="component" value="Unassembled WGS sequence"/>
</dbReference>
<dbReference type="EMBL" id="JASGOQ010000001">
    <property type="protein sequence ID" value="MDV5389131.1"/>
    <property type="molecule type" value="Genomic_DNA"/>
</dbReference>
<dbReference type="Pfam" id="PF07295">
    <property type="entry name" value="DUF1451"/>
    <property type="match status" value="1"/>
</dbReference>
<dbReference type="Proteomes" id="UP001187859">
    <property type="component" value="Unassembled WGS sequence"/>
</dbReference>
<evidence type="ECO:0000313" key="5">
    <source>
        <dbReference type="Proteomes" id="UP001187859"/>
    </source>
</evidence>
<evidence type="ECO:0000313" key="4">
    <source>
        <dbReference type="Proteomes" id="UP001159075"/>
    </source>
</evidence>
<gene>
    <name evidence="1" type="ORF">E2650_01905</name>
    <name evidence="2" type="ORF">ODY93_21375</name>
    <name evidence="3" type="ORF">QM089_02300</name>
</gene>
<reference evidence="1" key="1">
    <citation type="journal article" date="2019" name="Int J Environ Res Public Health">
        <title>Characterization of Chromosome-Mediated BlaOXA-894 in Shewanella xiamenensis Isolated from Pig Wastewater.</title>
        <authorList>
            <person name="Zou H."/>
            <person name="Zhou Z."/>
            <person name="Xia H."/>
            <person name="Zhao Q."/>
            <person name="Li X."/>
        </authorList>
    </citation>
    <scope>NUCLEOTIDE SEQUENCE</scope>
    <source>
        <strain evidence="1">2015oxa</strain>
    </source>
</reference>
<reference evidence="3" key="4">
    <citation type="submission" date="2023-05" db="EMBL/GenBank/DDBJ databases">
        <title>Colonisation of extended spectrum b-lactamase- and carbapenemase-producing bacteria on hospital surfaces from low- and middle-income countries.</title>
        <authorList>
            <person name="Nieto-Rosado M."/>
            <person name="Sands K."/>
            <person name="Iregbu K."/>
            <person name="Zahra R."/>
            <person name="Mazarati J.B."/>
            <person name="Mehtar S."/>
            <person name="Barnards-Group B."/>
            <person name="Walsh T.R."/>
        </authorList>
    </citation>
    <scope>NUCLEOTIDE SEQUENCE</scope>
    <source>
        <strain evidence="3">PP-E493</strain>
    </source>
</reference>
<dbReference type="GeneID" id="75189845"/>
<comment type="caution">
    <text evidence="3">The sequence shown here is derived from an EMBL/GenBank/DDBJ whole genome shotgun (WGS) entry which is preliminary data.</text>
</comment>
<accession>A0A073KSG0</accession>
<evidence type="ECO:0000313" key="3">
    <source>
        <dbReference type="EMBL" id="MDV5389131.1"/>
    </source>
</evidence>
<organism evidence="3 5">
    <name type="scientific">Shewanella xiamenensis</name>
    <dbReference type="NCBI Taxonomy" id="332186"/>
    <lineage>
        <taxon>Bacteria</taxon>
        <taxon>Pseudomonadati</taxon>
        <taxon>Pseudomonadota</taxon>
        <taxon>Gammaproteobacteria</taxon>
        <taxon>Alteromonadales</taxon>
        <taxon>Shewanellaceae</taxon>
        <taxon>Shewanella</taxon>
    </lineage>
</organism>
<sequence>MNDRSSALLGLYQALINEVKAQFAEDNSLTAKNLFKSVTQGKEFLRLKEQAGEDELALVEQFLKRDIASFLREQNADSLSHSPTVITLENTLWHWLSEITDRSQVEWHELAQDFKHHGYYQSGDIVSQGVMVCTNCGHEMSIEFPGVIPDCPECDHEEFTREALTP</sequence>
<dbReference type="EMBL" id="SUNE01000001">
    <property type="protein sequence ID" value="MDG5898672.1"/>
    <property type="molecule type" value="Genomic_DNA"/>
</dbReference>
<evidence type="ECO:0000313" key="1">
    <source>
        <dbReference type="EMBL" id="MDG5898672.1"/>
    </source>
</evidence>
<reference evidence="1" key="2">
    <citation type="submission" date="2019-04" db="EMBL/GenBank/DDBJ databases">
        <authorList>
            <person name="Zou H."/>
        </authorList>
    </citation>
    <scope>NUCLEOTIDE SEQUENCE</scope>
    <source>
        <strain evidence="1">2015oxa</strain>
    </source>
</reference>
<dbReference type="Proteomes" id="UP001159075">
    <property type="component" value="Unassembled WGS sequence"/>
</dbReference>
<proteinExistence type="predicted"/>
<dbReference type="AlphaFoldDB" id="A0A073KSG0"/>
<protein>
    <submittedName>
        <fullName evidence="3">Zinc ribbon-containing protein</fullName>
    </submittedName>
</protein>
<reference evidence="2 4" key="3">
    <citation type="submission" date="2022-09" db="EMBL/GenBank/DDBJ databases">
        <title>The outer-membrane cytochrome OmcA is essential for infection of Shewanella oneidensis by a zebrafish-associated bacteriophage.</title>
        <authorList>
            <person name="Grenfell A.W."/>
            <person name="Intile P."/>
            <person name="Mcfarlane J."/>
            <person name="Leung D."/>
            <person name="Abdalla K."/>
            <person name="Wold M."/>
            <person name="Kees E."/>
            <person name="Gralnick J."/>
        </authorList>
    </citation>
    <scope>NUCLEOTIDE SEQUENCE [LARGE SCALE GENOMIC DNA]</scope>
    <source>
        <strain evidence="2 4">NF-5</strain>
    </source>
</reference>
<dbReference type="OrthoDB" id="3174978at2"/>
<keyword evidence="4" id="KW-1185">Reference proteome</keyword>
<dbReference type="InterPro" id="IPR009912">
    <property type="entry name" value="DUF1451"/>
</dbReference>
<evidence type="ECO:0000313" key="2">
    <source>
        <dbReference type="EMBL" id="MDI5834139.1"/>
    </source>
</evidence>
<name>A0A073KSG0_9GAMM</name>
<dbReference type="EMBL" id="JAOTLW010000035">
    <property type="protein sequence ID" value="MDI5834139.1"/>
    <property type="molecule type" value="Genomic_DNA"/>
</dbReference>